<dbReference type="PROSITE" id="PS50043">
    <property type="entry name" value="HTH_LUXR_2"/>
    <property type="match status" value="1"/>
</dbReference>
<dbReference type="GO" id="GO:0003677">
    <property type="term" value="F:DNA binding"/>
    <property type="evidence" value="ECO:0007669"/>
    <property type="project" value="UniProtKB-KW"/>
</dbReference>
<dbReference type="Pfam" id="PF00072">
    <property type="entry name" value="Response_reg"/>
    <property type="match status" value="1"/>
</dbReference>
<dbReference type="GO" id="GO:0006355">
    <property type="term" value="P:regulation of DNA-templated transcription"/>
    <property type="evidence" value="ECO:0007669"/>
    <property type="project" value="InterPro"/>
</dbReference>
<dbReference type="AlphaFoldDB" id="A0A1I5FTL6"/>
<name>A0A1I5FTL6_9BACT</name>
<sequence>MIRIAIADDHTLFAKGIEGLLEEHEDLEVLGLFSNGKELVDFLETSKVDVVLTDLNMPILNGFGVLSSVKEGNSQTKVIVLSMYDEEKIYKESIDKGADGFVLKDADPDELVFTIREVHEGRHVLNFDRVIEQARPNAFFDSFRDKYRLSRREIEIIKLIKEGLTNKDIAEELGLSQSTVETHRKNIHNKLGVSSRVELVNKAHEMNL</sequence>
<dbReference type="InterPro" id="IPR000792">
    <property type="entry name" value="Tscrpt_reg_LuxR_C"/>
</dbReference>
<dbReference type="InterPro" id="IPR011006">
    <property type="entry name" value="CheY-like_superfamily"/>
</dbReference>
<reference evidence="7" key="1">
    <citation type="submission" date="2016-10" db="EMBL/GenBank/DDBJ databases">
        <authorList>
            <person name="Varghese N."/>
            <person name="Submissions S."/>
        </authorList>
    </citation>
    <scope>NUCLEOTIDE SEQUENCE [LARGE SCALE GENOMIC DNA]</scope>
    <source>
        <strain evidence="7">DSM 15282</strain>
    </source>
</reference>
<evidence type="ECO:0000256" key="1">
    <source>
        <dbReference type="ARBA" id="ARBA00022553"/>
    </source>
</evidence>
<feature type="domain" description="Response regulatory" evidence="5">
    <location>
        <begin position="3"/>
        <end position="119"/>
    </location>
</feature>
<proteinExistence type="predicted"/>
<dbReference type="Pfam" id="PF00196">
    <property type="entry name" value="GerE"/>
    <property type="match status" value="1"/>
</dbReference>
<dbReference type="CDD" id="cd17535">
    <property type="entry name" value="REC_NarL-like"/>
    <property type="match status" value="1"/>
</dbReference>
<dbReference type="InterPro" id="IPR058245">
    <property type="entry name" value="NreC/VraR/RcsB-like_REC"/>
</dbReference>
<keyword evidence="1 3" id="KW-0597">Phosphoprotein</keyword>
<accession>A0A1I5FTL6</accession>
<feature type="modified residue" description="4-aspartylphosphate" evidence="3">
    <location>
        <position position="54"/>
    </location>
</feature>
<dbReference type="EMBL" id="FOVW01000005">
    <property type="protein sequence ID" value="SFO26923.1"/>
    <property type="molecule type" value="Genomic_DNA"/>
</dbReference>
<organism evidence="6 7">
    <name type="scientific">Algoriphagus ornithinivorans</name>
    <dbReference type="NCBI Taxonomy" id="226506"/>
    <lineage>
        <taxon>Bacteria</taxon>
        <taxon>Pseudomonadati</taxon>
        <taxon>Bacteroidota</taxon>
        <taxon>Cytophagia</taxon>
        <taxon>Cytophagales</taxon>
        <taxon>Cyclobacteriaceae</taxon>
        <taxon>Algoriphagus</taxon>
    </lineage>
</organism>
<gene>
    <name evidence="6" type="ORF">SAMN04488519_10541</name>
</gene>
<evidence type="ECO:0000256" key="3">
    <source>
        <dbReference type="PROSITE-ProRule" id="PRU00169"/>
    </source>
</evidence>
<evidence type="ECO:0000256" key="2">
    <source>
        <dbReference type="ARBA" id="ARBA00023125"/>
    </source>
</evidence>
<evidence type="ECO:0000313" key="7">
    <source>
        <dbReference type="Proteomes" id="UP000199564"/>
    </source>
</evidence>
<dbReference type="InterPro" id="IPR039420">
    <property type="entry name" value="WalR-like"/>
</dbReference>
<dbReference type="SMART" id="SM00448">
    <property type="entry name" value="REC"/>
    <property type="match status" value="1"/>
</dbReference>
<dbReference type="GO" id="GO:0000160">
    <property type="term" value="P:phosphorelay signal transduction system"/>
    <property type="evidence" value="ECO:0007669"/>
    <property type="project" value="InterPro"/>
</dbReference>
<feature type="domain" description="HTH luxR-type" evidence="4">
    <location>
        <begin position="142"/>
        <end position="207"/>
    </location>
</feature>
<dbReference type="Proteomes" id="UP000199564">
    <property type="component" value="Unassembled WGS sequence"/>
</dbReference>
<protein>
    <submittedName>
        <fullName evidence="6">Two component transcriptional regulator, LuxR family</fullName>
    </submittedName>
</protein>
<dbReference type="SUPFAM" id="SSF46894">
    <property type="entry name" value="C-terminal effector domain of the bipartite response regulators"/>
    <property type="match status" value="1"/>
</dbReference>
<evidence type="ECO:0000259" key="4">
    <source>
        <dbReference type="PROSITE" id="PS50043"/>
    </source>
</evidence>
<dbReference type="PANTHER" id="PTHR43214">
    <property type="entry name" value="TWO-COMPONENT RESPONSE REGULATOR"/>
    <property type="match status" value="1"/>
</dbReference>
<dbReference type="PROSITE" id="PS50110">
    <property type="entry name" value="RESPONSE_REGULATORY"/>
    <property type="match status" value="1"/>
</dbReference>
<dbReference type="RefSeq" id="WP_091653168.1">
    <property type="nucleotide sequence ID" value="NZ_FOVW01000005.1"/>
</dbReference>
<dbReference type="Gene3D" id="3.40.50.2300">
    <property type="match status" value="1"/>
</dbReference>
<keyword evidence="7" id="KW-1185">Reference proteome</keyword>
<dbReference type="InterPro" id="IPR016032">
    <property type="entry name" value="Sig_transdc_resp-reg_C-effctor"/>
</dbReference>
<dbReference type="PROSITE" id="PS00622">
    <property type="entry name" value="HTH_LUXR_1"/>
    <property type="match status" value="1"/>
</dbReference>
<evidence type="ECO:0000313" key="6">
    <source>
        <dbReference type="EMBL" id="SFO26923.1"/>
    </source>
</evidence>
<dbReference type="PRINTS" id="PR00038">
    <property type="entry name" value="HTHLUXR"/>
</dbReference>
<dbReference type="STRING" id="226506.SAMN04488519_10541"/>
<dbReference type="InterPro" id="IPR001789">
    <property type="entry name" value="Sig_transdc_resp-reg_receiver"/>
</dbReference>
<dbReference type="CDD" id="cd06170">
    <property type="entry name" value="LuxR_C_like"/>
    <property type="match status" value="1"/>
</dbReference>
<dbReference type="SMART" id="SM00421">
    <property type="entry name" value="HTH_LUXR"/>
    <property type="match status" value="1"/>
</dbReference>
<dbReference type="PANTHER" id="PTHR43214:SF43">
    <property type="entry name" value="TWO-COMPONENT RESPONSE REGULATOR"/>
    <property type="match status" value="1"/>
</dbReference>
<evidence type="ECO:0000259" key="5">
    <source>
        <dbReference type="PROSITE" id="PS50110"/>
    </source>
</evidence>
<keyword evidence="2" id="KW-0238">DNA-binding</keyword>
<dbReference type="SUPFAM" id="SSF52172">
    <property type="entry name" value="CheY-like"/>
    <property type="match status" value="1"/>
</dbReference>